<keyword evidence="7" id="KW-0233">DNA recombination</keyword>
<evidence type="ECO:0000256" key="1">
    <source>
        <dbReference type="ARBA" id="ARBA00010555"/>
    </source>
</evidence>
<accession>A0A1I3BYS0</accession>
<dbReference type="SUPFAM" id="SSF56300">
    <property type="entry name" value="Metallo-dependent phosphatases"/>
    <property type="match status" value="1"/>
</dbReference>
<dbReference type="GO" id="GO:0006260">
    <property type="term" value="P:DNA replication"/>
    <property type="evidence" value="ECO:0007669"/>
    <property type="project" value="UniProtKB-KW"/>
</dbReference>
<feature type="domain" description="Calcineurin-like phosphoesterase" evidence="8">
    <location>
        <begin position="1"/>
        <end position="215"/>
    </location>
</feature>
<reference evidence="10 11" key="1">
    <citation type="submission" date="2016-10" db="EMBL/GenBank/DDBJ databases">
        <authorList>
            <person name="de Groot N.N."/>
        </authorList>
    </citation>
    <scope>NUCLEOTIDE SEQUENCE [LARGE SCALE GENOMIC DNA]</scope>
    <source>
        <strain evidence="10 11">DSM 27630</strain>
    </source>
</reference>
<dbReference type="CDD" id="cd00840">
    <property type="entry name" value="MPP_Mre11_N"/>
    <property type="match status" value="1"/>
</dbReference>
<dbReference type="GO" id="GO:0004519">
    <property type="term" value="F:endonuclease activity"/>
    <property type="evidence" value="ECO:0007669"/>
    <property type="project" value="UniProtKB-KW"/>
</dbReference>
<dbReference type="GO" id="GO:0008408">
    <property type="term" value="F:3'-5' exonuclease activity"/>
    <property type="evidence" value="ECO:0007669"/>
    <property type="project" value="InterPro"/>
</dbReference>
<evidence type="ECO:0000313" key="11">
    <source>
        <dbReference type="Proteomes" id="UP000198668"/>
    </source>
</evidence>
<dbReference type="NCBIfam" id="TIGR00619">
    <property type="entry name" value="sbcd"/>
    <property type="match status" value="1"/>
</dbReference>
<dbReference type="InterPro" id="IPR050535">
    <property type="entry name" value="DNA_Repair-Maintenance_Comp"/>
</dbReference>
<dbReference type="EMBL" id="FOQE01000011">
    <property type="protein sequence ID" value="SFH67363.1"/>
    <property type="molecule type" value="Genomic_DNA"/>
</dbReference>
<evidence type="ECO:0000256" key="2">
    <source>
        <dbReference type="ARBA" id="ARBA00011322"/>
    </source>
</evidence>
<evidence type="ECO:0000313" key="10">
    <source>
        <dbReference type="EMBL" id="SFH67363.1"/>
    </source>
</evidence>
<organism evidence="10 11">
    <name type="scientific">Pisciglobus halotolerans</name>
    <dbReference type="NCBI Taxonomy" id="745365"/>
    <lineage>
        <taxon>Bacteria</taxon>
        <taxon>Bacillati</taxon>
        <taxon>Bacillota</taxon>
        <taxon>Bacilli</taxon>
        <taxon>Lactobacillales</taxon>
        <taxon>Carnobacteriaceae</taxon>
    </lineage>
</organism>
<dbReference type="InterPro" id="IPR004843">
    <property type="entry name" value="Calcineurin-like_PHP"/>
</dbReference>
<dbReference type="PANTHER" id="PTHR30337">
    <property type="entry name" value="COMPONENT OF ATP-DEPENDENT DSDNA EXONUCLEASE"/>
    <property type="match status" value="1"/>
</dbReference>
<dbReference type="InterPro" id="IPR029052">
    <property type="entry name" value="Metallo-depent_PP-like"/>
</dbReference>
<dbReference type="PANTHER" id="PTHR30337:SF0">
    <property type="entry name" value="NUCLEASE SBCCD SUBUNIT D"/>
    <property type="match status" value="1"/>
</dbReference>
<evidence type="ECO:0000256" key="4">
    <source>
        <dbReference type="ARBA" id="ARBA00022722"/>
    </source>
</evidence>
<keyword evidence="7" id="KW-0255">Endonuclease</keyword>
<sequence>MKFLHTADWHIGKKLHGFSLLNEQKEVFEQLLTVAQKEKVDAIVIAGDLYDRSVPPAEAVRLLNEMFYQLNIQHKFPILSISGNHDSATRLETGTPWYQEMNFHLQTTLNKALFEGIKLKDVQFFLLPYFEPVDARIFFEDETLKTHDEAVQRTIEEMKKNFDPSFKQVLVSHFFVAGSQRTDSETEVTVGGLDNVSSHHFKDFHYVALGHLHHPNASKHLLIQYSGSLLKYSTSEAKQDKGFRLIDIAKDGAVQNQFVSVHPSKDLLVLENDFSTLLDPQYYQTIKKDQYIFARLTDTRMIPNAMDRLREVYPNIIGMERLNRAGLMNHIQQLKHKDQQLLAPDKLFAVFYEGVTGKTLSQKQEEIVTETMESIQKEEE</sequence>
<dbReference type="RefSeq" id="WP_092091997.1">
    <property type="nucleotide sequence ID" value="NZ_FOQE01000011.1"/>
</dbReference>
<proteinExistence type="inferred from homology"/>
<keyword evidence="6 7" id="KW-0269">Exonuclease</keyword>
<comment type="function">
    <text evidence="7">SbcCD cleaves DNA hairpin structures. These structures can inhibit DNA replication and are intermediates in certain DNA recombination reactions. The complex acts as a 3'-&gt;5' double strand exonuclease that can open hairpins. It also has a 5' single-strand endonuclease activity.</text>
</comment>
<dbReference type="InterPro" id="IPR004593">
    <property type="entry name" value="SbcD"/>
</dbReference>
<dbReference type="Gene3D" id="3.60.21.10">
    <property type="match status" value="1"/>
</dbReference>
<comment type="subunit">
    <text evidence="2 7">Heterodimer of SbcC and SbcD.</text>
</comment>
<evidence type="ECO:0000256" key="3">
    <source>
        <dbReference type="ARBA" id="ARBA00013365"/>
    </source>
</evidence>
<dbReference type="OrthoDB" id="9773856at2"/>
<name>A0A1I3BYS0_9LACT</name>
<evidence type="ECO:0000256" key="7">
    <source>
        <dbReference type="RuleBase" id="RU363069"/>
    </source>
</evidence>
<keyword evidence="5 7" id="KW-0378">Hydrolase</keyword>
<feature type="domain" description="Nuclease SbcCD subunit D C-terminal" evidence="9">
    <location>
        <begin position="265"/>
        <end position="354"/>
    </location>
</feature>
<dbReference type="InterPro" id="IPR041796">
    <property type="entry name" value="Mre11_N"/>
</dbReference>
<protein>
    <recommendedName>
        <fullName evidence="3 7">Nuclease SbcCD subunit D</fullName>
    </recommendedName>
</protein>
<keyword evidence="4 7" id="KW-0540">Nuclease</keyword>
<evidence type="ECO:0000259" key="8">
    <source>
        <dbReference type="Pfam" id="PF00149"/>
    </source>
</evidence>
<keyword evidence="11" id="KW-1185">Reference proteome</keyword>
<dbReference type="Pfam" id="PF12320">
    <property type="entry name" value="SbcD_C"/>
    <property type="match status" value="1"/>
</dbReference>
<gene>
    <name evidence="7" type="primary">sbcD</name>
    <name evidence="10" type="ORF">SAMN04489868_11113</name>
</gene>
<dbReference type="Proteomes" id="UP000198668">
    <property type="component" value="Unassembled WGS sequence"/>
</dbReference>
<evidence type="ECO:0000259" key="9">
    <source>
        <dbReference type="Pfam" id="PF12320"/>
    </source>
</evidence>
<dbReference type="GO" id="GO:0006310">
    <property type="term" value="P:DNA recombination"/>
    <property type="evidence" value="ECO:0007669"/>
    <property type="project" value="UniProtKB-KW"/>
</dbReference>
<dbReference type="Pfam" id="PF00149">
    <property type="entry name" value="Metallophos"/>
    <property type="match status" value="1"/>
</dbReference>
<comment type="similarity">
    <text evidence="1 7">Belongs to the SbcD family.</text>
</comment>
<keyword evidence="7" id="KW-0235">DNA replication</keyword>
<dbReference type="InterPro" id="IPR026843">
    <property type="entry name" value="SbcD_C"/>
</dbReference>
<dbReference type="AlphaFoldDB" id="A0A1I3BYS0"/>
<evidence type="ECO:0000256" key="6">
    <source>
        <dbReference type="ARBA" id="ARBA00022839"/>
    </source>
</evidence>
<evidence type="ECO:0000256" key="5">
    <source>
        <dbReference type="ARBA" id="ARBA00022801"/>
    </source>
</evidence>